<feature type="signal peptide" evidence="1">
    <location>
        <begin position="1"/>
        <end position="23"/>
    </location>
</feature>
<dbReference type="InterPro" id="IPR048450">
    <property type="entry name" value="YgjK_N"/>
</dbReference>
<name>A0ABU5CEK5_9BACI</name>
<feature type="chain" id="PRO_5045725849" description="Glucosidase YgjK N-terminal domain-containing protein" evidence="1">
    <location>
        <begin position="24"/>
        <end position="466"/>
    </location>
</feature>
<comment type="caution">
    <text evidence="3">The sequence shown here is derived from an EMBL/GenBank/DDBJ whole genome shotgun (WGS) entry which is preliminary data.</text>
</comment>
<dbReference type="Pfam" id="PF21152">
    <property type="entry name" value="YgjK_N"/>
    <property type="match status" value="1"/>
</dbReference>
<evidence type="ECO:0000313" key="4">
    <source>
        <dbReference type="Proteomes" id="UP001228376"/>
    </source>
</evidence>
<dbReference type="Proteomes" id="UP001228376">
    <property type="component" value="Unassembled WGS sequence"/>
</dbReference>
<dbReference type="EMBL" id="JAROCA020000001">
    <property type="protein sequence ID" value="MDY0404764.1"/>
    <property type="molecule type" value="Genomic_DNA"/>
</dbReference>
<keyword evidence="1" id="KW-0732">Signal</keyword>
<feature type="domain" description="Glucosidase YgjK N-terminal" evidence="2">
    <location>
        <begin position="72"/>
        <end position="318"/>
    </location>
</feature>
<protein>
    <recommendedName>
        <fullName evidence="2">Glucosidase YgjK N-terminal domain-containing protein</fullName>
    </recommendedName>
</protein>
<evidence type="ECO:0000313" key="3">
    <source>
        <dbReference type="EMBL" id="MDY0404764.1"/>
    </source>
</evidence>
<dbReference type="PROSITE" id="PS51257">
    <property type="entry name" value="PROKAR_LIPOPROTEIN"/>
    <property type="match status" value="1"/>
</dbReference>
<gene>
    <name evidence="3" type="ORF">P5G51_004525</name>
</gene>
<organism evidence="3 4">
    <name type="scientific">Tigheibacillus jepli</name>
    <dbReference type="NCBI Taxonomy" id="3035914"/>
    <lineage>
        <taxon>Bacteria</taxon>
        <taxon>Bacillati</taxon>
        <taxon>Bacillota</taxon>
        <taxon>Bacilli</taxon>
        <taxon>Bacillales</taxon>
        <taxon>Bacillaceae</taxon>
        <taxon>Tigheibacillus</taxon>
    </lineage>
</organism>
<keyword evidence="4" id="KW-1185">Reference proteome</keyword>
<accession>A0ABU5CEK5</accession>
<sequence length="466" mass="52905">MGKRSKNLFVGLCLLLMACAVFGCESKDDSTSKHERGGPDRESHQIARTNVDQFANVLDLSANPTEEVNGLYDTNKYNHFSDLGAWHGYYQPDKNNKKLLGGFAGPLIVGEEYPVNLSDSINRIQITNKQTKEQYDLSKSKYIDFSSFPGRLEQKYVLDDFTLQLSLIFVSNRSALIRTEIENNSKEPLKLDISWKGAVFYSVMDGENKIDIRTGLQKDGNGIQVNFGKVREKWSYLATDEVKYTISRDKKIDTKINGRNYTSSLKDSVNIEPGGTFETSSTESYTFTKDEFSKEKAKLPDYIEEQESYFKENKKRWQGYLDKTFTGKKIKDFPEYQNAAVKSIETLITNWQSLLVPSSMTGSSLPCPINGLWACGAGTHGKQMSHWLIFIRNWRKTICAPCLIIKSNLMMTSDHRIKGRLLTRFSTIRIAPAAEKAETGMNGIPSLHCRLGQFGKFTRKQMTRSF</sequence>
<evidence type="ECO:0000259" key="2">
    <source>
        <dbReference type="Pfam" id="PF21152"/>
    </source>
</evidence>
<evidence type="ECO:0000256" key="1">
    <source>
        <dbReference type="SAM" id="SignalP"/>
    </source>
</evidence>
<proteinExistence type="predicted"/>
<reference evidence="3 4" key="1">
    <citation type="submission" date="2023-10" db="EMBL/GenBank/DDBJ databases">
        <title>179-bfca-hs.</title>
        <authorList>
            <person name="Miliotis G."/>
            <person name="Sengupta P."/>
            <person name="Hameed A."/>
            <person name="Chuvochina M."/>
            <person name="Mcdonagh F."/>
            <person name="Simpson A.C."/>
            <person name="Singh N.K."/>
            <person name="Rekha P.D."/>
            <person name="Raman K."/>
            <person name="Hugenholtz P."/>
            <person name="Venkateswaran K."/>
        </authorList>
    </citation>
    <scope>NUCLEOTIDE SEQUENCE [LARGE SCALE GENOMIC DNA]</scope>
    <source>
        <strain evidence="3 4">179-BFC-A-HS</strain>
    </source>
</reference>
<dbReference type="Gene3D" id="2.70.98.50">
    <property type="entry name" value="putative glycoside hydrolase family protein from bacillus halodurans"/>
    <property type="match status" value="1"/>
</dbReference>